<name>A0A219B4M1_9SPHN</name>
<keyword evidence="3" id="KW-1185">Reference proteome</keyword>
<dbReference type="EMBL" id="NFZT01000001">
    <property type="protein sequence ID" value="OWV32728.1"/>
    <property type="molecule type" value="Genomic_DNA"/>
</dbReference>
<dbReference type="OrthoDB" id="7341471at2"/>
<dbReference type="AlphaFoldDB" id="A0A219B4M1"/>
<accession>A0A219B4M1</accession>
<feature type="signal peptide" evidence="1">
    <location>
        <begin position="1"/>
        <end position="20"/>
    </location>
</feature>
<dbReference type="RefSeq" id="WP_088711522.1">
    <property type="nucleotide sequence ID" value="NZ_NFZT01000001.1"/>
</dbReference>
<comment type="caution">
    <text evidence="2">The sequence shown here is derived from an EMBL/GenBank/DDBJ whole genome shotgun (WGS) entry which is preliminary data.</text>
</comment>
<evidence type="ECO:0000256" key="1">
    <source>
        <dbReference type="SAM" id="SignalP"/>
    </source>
</evidence>
<evidence type="ECO:0000313" key="3">
    <source>
        <dbReference type="Proteomes" id="UP000198462"/>
    </source>
</evidence>
<keyword evidence="1" id="KW-0732">Signal</keyword>
<dbReference type="Pfam" id="PF04338">
    <property type="entry name" value="DUF481"/>
    <property type="match status" value="1"/>
</dbReference>
<feature type="chain" id="PRO_5012555771" description="Salt-induced outer membrane protein" evidence="1">
    <location>
        <begin position="21"/>
        <end position="295"/>
    </location>
</feature>
<dbReference type="InterPro" id="IPR007433">
    <property type="entry name" value="DUF481"/>
</dbReference>
<sequence length="295" mass="31984">MTRHAALLLLLASTSFSADAAPIPEVVEAMLRDASADELATVEKLAKRAAPDSAKEIAALAKEIRTTRAEAKAERIASQGFFDGWAGEGAIGGSLSSGNTDELGVSASLNLDKRTTRWEHDIRLSFDYLETNGTVRRERIYSGYTGRFDLSGDAFFSFGLLSFERDRFSGIEYRFTESLGLGYRLADSDDLSWTVEGGPALRQTGFTDQEDENRLDLLGRTDVEWKPSSTVTLSQGAGFVLSTGNSSLYSKSAATAKLAGNLSARMSFDVLHETDPPDGRESTDTITRASLVYGF</sequence>
<organism evidence="2 3">
    <name type="scientific">Pacificimonas flava</name>
    <dbReference type="NCBI Taxonomy" id="1234595"/>
    <lineage>
        <taxon>Bacteria</taxon>
        <taxon>Pseudomonadati</taxon>
        <taxon>Pseudomonadota</taxon>
        <taxon>Alphaproteobacteria</taxon>
        <taxon>Sphingomonadales</taxon>
        <taxon>Sphingosinicellaceae</taxon>
        <taxon>Pacificimonas</taxon>
    </lineage>
</organism>
<gene>
    <name evidence="2" type="ORF">B5C34_04195</name>
</gene>
<evidence type="ECO:0008006" key="4">
    <source>
        <dbReference type="Google" id="ProtNLM"/>
    </source>
</evidence>
<dbReference type="Proteomes" id="UP000198462">
    <property type="component" value="Unassembled WGS sequence"/>
</dbReference>
<reference evidence="3" key="1">
    <citation type="submission" date="2017-05" db="EMBL/GenBank/DDBJ databases">
        <authorList>
            <person name="Lin X."/>
        </authorList>
    </citation>
    <scope>NUCLEOTIDE SEQUENCE [LARGE SCALE GENOMIC DNA]</scope>
    <source>
        <strain evidence="3">JLT2012</strain>
    </source>
</reference>
<proteinExistence type="predicted"/>
<evidence type="ECO:0000313" key="2">
    <source>
        <dbReference type="EMBL" id="OWV32728.1"/>
    </source>
</evidence>
<protein>
    <recommendedName>
        <fullName evidence="4">Salt-induced outer membrane protein</fullName>
    </recommendedName>
</protein>